<accession>A0A1C0ANG8</accession>
<reference evidence="2" key="1">
    <citation type="submission" date="2016-07" db="EMBL/GenBank/DDBJ databases">
        <authorList>
            <person name="Florea S."/>
            <person name="Webb J.S."/>
            <person name="Jaromczyk J."/>
            <person name="Schardl C.L."/>
        </authorList>
    </citation>
    <scope>NUCLEOTIDE SEQUENCE [LARGE SCALE GENOMIC DNA]</scope>
    <source>
        <strain evidence="2">IPBSL-7</strain>
    </source>
</reference>
<evidence type="ECO:0000313" key="2">
    <source>
        <dbReference type="Proteomes" id="UP000093501"/>
    </source>
</evidence>
<name>A0A1C0ANG8_9ACTN</name>
<dbReference type="Proteomes" id="UP000093501">
    <property type="component" value="Unassembled WGS sequence"/>
</dbReference>
<proteinExistence type="predicted"/>
<dbReference type="InterPro" id="IPR038071">
    <property type="entry name" value="UROD/MetE-like_sf"/>
</dbReference>
<dbReference type="SUPFAM" id="SSF51726">
    <property type="entry name" value="UROD/MetE-like"/>
    <property type="match status" value="1"/>
</dbReference>
<gene>
    <name evidence="1" type="ORF">BCR15_02795</name>
</gene>
<dbReference type="Gene3D" id="3.20.20.210">
    <property type="match status" value="1"/>
</dbReference>
<sequence length="316" mass="33969">MRITAAGSLPGTDFRGALTAMAEALPDVLPFPELPARGVTSGMVGRALGLVEGLGFDLQPAGWRLVPHAGAEHRRAKAQWRNDLDDAEELLQGFAGVVKVAVAGPWTLAAAVERTMGDRLLADHGARRELAEALHDGVTRLKDDLTRRLPGREVWLQVDEPSLIAVAEGRIPTASGFSRHRRVDSSELVAALRPMADGAWLHCCAPGRWLDVARRAGFTGVSVDASLVDLDELAEWRDEKRGLILGVVDTSRGPQNTDELVRTALGILRQLQVDDLDGVLLGTACGMSGWRREDVVPQLQSLGKAAELVEEALARG</sequence>
<dbReference type="EMBL" id="MBQD01000020">
    <property type="protein sequence ID" value="OCL34798.1"/>
    <property type="molecule type" value="Genomic_DNA"/>
</dbReference>
<dbReference type="AlphaFoldDB" id="A0A1C0ANG8"/>
<organism evidence="1 2">
    <name type="scientific">Tessaracoccus lapidicaptus</name>
    <dbReference type="NCBI Taxonomy" id="1427523"/>
    <lineage>
        <taxon>Bacteria</taxon>
        <taxon>Bacillati</taxon>
        <taxon>Actinomycetota</taxon>
        <taxon>Actinomycetes</taxon>
        <taxon>Propionibacteriales</taxon>
        <taxon>Propionibacteriaceae</taxon>
        <taxon>Tessaracoccus</taxon>
    </lineage>
</organism>
<comment type="caution">
    <text evidence="1">The sequence shown here is derived from an EMBL/GenBank/DDBJ whole genome shotgun (WGS) entry which is preliminary data.</text>
</comment>
<evidence type="ECO:0008006" key="3">
    <source>
        <dbReference type="Google" id="ProtNLM"/>
    </source>
</evidence>
<evidence type="ECO:0000313" key="1">
    <source>
        <dbReference type="EMBL" id="OCL34798.1"/>
    </source>
</evidence>
<protein>
    <recommendedName>
        <fullName evidence="3">Cobalamin-independent methionine synthase MetE C-terminal/archaeal domain-containing protein</fullName>
    </recommendedName>
</protein>
<keyword evidence="2" id="KW-1185">Reference proteome</keyword>